<evidence type="ECO:0000256" key="5">
    <source>
        <dbReference type="ARBA" id="ARBA00022692"/>
    </source>
</evidence>
<evidence type="ECO:0000256" key="2">
    <source>
        <dbReference type="ARBA" id="ARBA00022448"/>
    </source>
</evidence>
<dbReference type="InterPro" id="IPR036942">
    <property type="entry name" value="Beta-barrel_TonB_sf"/>
</dbReference>
<comment type="subcellular location">
    <subcellularLocation>
        <location evidence="1">Cell outer membrane</location>
        <topology evidence="1">Multi-pass membrane protein</topology>
    </subcellularLocation>
</comment>
<keyword evidence="9" id="KW-0472">Membrane</keyword>
<keyword evidence="10" id="KW-0998">Cell outer membrane</keyword>
<evidence type="ECO:0000256" key="9">
    <source>
        <dbReference type="ARBA" id="ARBA00023136"/>
    </source>
</evidence>
<dbReference type="Proteomes" id="UP000527143">
    <property type="component" value="Unassembled WGS sequence"/>
</dbReference>
<reference evidence="11 12" key="1">
    <citation type="submission" date="2020-08" db="EMBL/GenBank/DDBJ databases">
        <title>Genomic Encyclopedia of Type Strains, Phase IV (KMG-IV): sequencing the most valuable type-strain genomes for metagenomic binning, comparative biology and taxonomic classification.</title>
        <authorList>
            <person name="Goeker M."/>
        </authorList>
    </citation>
    <scope>NUCLEOTIDE SEQUENCE [LARGE SCALE GENOMIC DNA]</scope>
    <source>
        <strain evidence="11 12">DSM 26736</strain>
    </source>
</reference>
<dbReference type="InterPro" id="IPR037066">
    <property type="entry name" value="Plug_dom_sf"/>
</dbReference>
<keyword evidence="3" id="KW-1134">Transmembrane beta strand</keyword>
<gene>
    <name evidence="11" type="ORF">FHT02_002124</name>
</gene>
<evidence type="ECO:0000256" key="1">
    <source>
        <dbReference type="ARBA" id="ARBA00004571"/>
    </source>
</evidence>
<dbReference type="Gene3D" id="2.170.130.10">
    <property type="entry name" value="TonB-dependent receptor, plug domain"/>
    <property type="match status" value="1"/>
</dbReference>
<dbReference type="GO" id="GO:0006826">
    <property type="term" value="P:iron ion transport"/>
    <property type="evidence" value="ECO:0007669"/>
    <property type="project" value="UniProtKB-KW"/>
</dbReference>
<dbReference type="AlphaFoldDB" id="A0A840YDF7"/>
<dbReference type="GO" id="GO:0009279">
    <property type="term" value="C:cell outer membrane"/>
    <property type="evidence" value="ECO:0007669"/>
    <property type="project" value="UniProtKB-SubCell"/>
</dbReference>
<evidence type="ECO:0000256" key="8">
    <source>
        <dbReference type="ARBA" id="ARBA00023077"/>
    </source>
</evidence>
<accession>A0A840YDF7</accession>
<evidence type="ECO:0000313" key="11">
    <source>
        <dbReference type="EMBL" id="MBB5710884.1"/>
    </source>
</evidence>
<protein>
    <submittedName>
        <fullName evidence="11">Outer membrane receptor protein involved in Fe transport</fullName>
    </submittedName>
</protein>
<keyword evidence="8" id="KW-0798">TonB box</keyword>
<dbReference type="SUPFAM" id="SSF56935">
    <property type="entry name" value="Porins"/>
    <property type="match status" value="1"/>
</dbReference>
<dbReference type="Gene3D" id="2.40.170.20">
    <property type="entry name" value="TonB-dependent receptor, beta-barrel domain"/>
    <property type="match status" value="1"/>
</dbReference>
<name>A0A840YDF7_9SPHN</name>
<keyword evidence="5" id="KW-0812">Transmembrane</keyword>
<dbReference type="PANTHER" id="PTHR32552">
    <property type="entry name" value="FERRICHROME IRON RECEPTOR-RELATED"/>
    <property type="match status" value="1"/>
</dbReference>
<keyword evidence="7" id="KW-0406">Ion transport</keyword>
<sequence>MIKGAASALYGPSALGGVINLGSRRPSDAPQGELLLNATTRDGQDVTAYAASPLSDAFSASLTAGFDRQTRQDIDDDGWADMPGYTRWTARPRLFWEGPAGARALLTFGAMTERREGGTVPGRTVPDKSSFVQAQRSERFDLGLNAQTPLDGIGTLYLRASGVTQSHRHRFGETLERDHHRTGFVEASLGGTAGSTTWLAGAAFQADGYRSRAFPAFDYGYTVPALFVQGENDVADTLTLAASARWDGHSDYGSRVSPRLSALFRPRPVDGARVAWARLLRADAVRRGDRGQRPFARTTLCPAARRNRRYRLDRPRLCARAARS</sequence>
<evidence type="ECO:0000256" key="6">
    <source>
        <dbReference type="ARBA" id="ARBA00023004"/>
    </source>
</evidence>
<dbReference type="InterPro" id="IPR039426">
    <property type="entry name" value="TonB-dep_rcpt-like"/>
</dbReference>
<comment type="caution">
    <text evidence="11">The sequence shown here is derived from an EMBL/GenBank/DDBJ whole genome shotgun (WGS) entry which is preliminary data.</text>
</comment>
<evidence type="ECO:0000256" key="4">
    <source>
        <dbReference type="ARBA" id="ARBA00022496"/>
    </source>
</evidence>
<organism evidence="11 12">
    <name type="scientific">Sphingomonas xinjiangensis</name>
    <dbReference type="NCBI Taxonomy" id="643568"/>
    <lineage>
        <taxon>Bacteria</taxon>
        <taxon>Pseudomonadati</taxon>
        <taxon>Pseudomonadota</taxon>
        <taxon>Alphaproteobacteria</taxon>
        <taxon>Sphingomonadales</taxon>
        <taxon>Sphingomonadaceae</taxon>
        <taxon>Sphingomonas</taxon>
    </lineage>
</organism>
<evidence type="ECO:0000256" key="10">
    <source>
        <dbReference type="ARBA" id="ARBA00023237"/>
    </source>
</evidence>
<evidence type="ECO:0000256" key="3">
    <source>
        <dbReference type="ARBA" id="ARBA00022452"/>
    </source>
</evidence>
<keyword evidence="2" id="KW-0813">Transport</keyword>
<dbReference type="PANTHER" id="PTHR32552:SF81">
    <property type="entry name" value="TONB-DEPENDENT OUTER MEMBRANE RECEPTOR"/>
    <property type="match status" value="1"/>
</dbReference>
<evidence type="ECO:0000256" key="7">
    <source>
        <dbReference type="ARBA" id="ARBA00023065"/>
    </source>
</evidence>
<dbReference type="EMBL" id="JACIJF010000005">
    <property type="protein sequence ID" value="MBB5710884.1"/>
    <property type="molecule type" value="Genomic_DNA"/>
</dbReference>
<keyword evidence="12" id="KW-1185">Reference proteome</keyword>
<keyword evidence="6" id="KW-0408">Iron</keyword>
<keyword evidence="4" id="KW-0410">Iron transport</keyword>
<keyword evidence="11" id="KW-0675">Receptor</keyword>
<proteinExistence type="predicted"/>
<evidence type="ECO:0000313" key="12">
    <source>
        <dbReference type="Proteomes" id="UP000527143"/>
    </source>
</evidence>